<name>B9T8M0_RICCO</name>
<protein>
    <submittedName>
        <fullName evidence="1">Uncharacterized protein</fullName>
    </submittedName>
</protein>
<keyword evidence="2" id="KW-1185">Reference proteome</keyword>
<evidence type="ECO:0000313" key="2">
    <source>
        <dbReference type="Proteomes" id="UP000008311"/>
    </source>
</evidence>
<dbReference type="InParanoid" id="B9T8M0"/>
<dbReference type="EMBL" id="EQ975108">
    <property type="protein sequence ID" value="EEF27796.1"/>
    <property type="molecule type" value="Genomic_DNA"/>
</dbReference>
<organism evidence="1 2">
    <name type="scientific">Ricinus communis</name>
    <name type="common">Castor bean</name>
    <dbReference type="NCBI Taxonomy" id="3988"/>
    <lineage>
        <taxon>Eukaryota</taxon>
        <taxon>Viridiplantae</taxon>
        <taxon>Streptophyta</taxon>
        <taxon>Embryophyta</taxon>
        <taxon>Tracheophyta</taxon>
        <taxon>Spermatophyta</taxon>
        <taxon>Magnoliopsida</taxon>
        <taxon>eudicotyledons</taxon>
        <taxon>Gunneridae</taxon>
        <taxon>Pentapetalae</taxon>
        <taxon>rosids</taxon>
        <taxon>fabids</taxon>
        <taxon>Malpighiales</taxon>
        <taxon>Euphorbiaceae</taxon>
        <taxon>Acalyphoideae</taxon>
        <taxon>Acalypheae</taxon>
        <taxon>Ricinus</taxon>
    </lineage>
</organism>
<evidence type="ECO:0000313" key="1">
    <source>
        <dbReference type="EMBL" id="EEF27796.1"/>
    </source>
</evidence>
<gene>
    <name evidence="1" type="ORF">RCOM_0053180</name>
</gene>
<dbReference type="Proteomes" id="UP000008311">
    <property type="component" value="Unassembled WGS sequence"/>
</dbReference>
<accession>B9T8M0</accession>
<proteinExistence type="predicted"/>
<feature type="non-terminal residue" evidence="1">
    <location>
        <position position="227"/>
    </location>
</feature>
<reference evidence="2" key="1">
    <citation type="journal article" date="2010" name="Nat. Biotechnol.">
        <title>Draft genome sequence of the oilseed species Ricinus communis.</title>
        <authorList>
            <person name="Chan A.P."/>
            <person name="Crabtree J."/>
            <person name="Zhao Q."/>
            <person name="Lorenzi H."/>
            <person name="Orvis J."/>
            <person name="Puiu D."/>
            <person name="Melake-Berhan A."/>
            <person name="Jones K.M."/>
            <person name="Redman J."/>
            <person name="Chen G."/>
            <person name="Cahoon E.B."/>
            <person name="Gedil M."/>
            <person name="Stanke M."/>
            <person name="Haas B.J."/>
            <person name="Wortman J.R."/>
            <person name="Fraser-Liggett C.M."/>
            <person name="Ravel J."/>
            <person name="Rabinowicz P.D."/>
        </authorList>
    </citation>
    <scope>NUCLEOTIDE SEQUENCE [LARGE SCALE GENOMIC DNA]</scope>
    <source>
        <strain evidence="2">cv. Hale</strain>
    </source>
</reference>
<dbReference type="AlphaFoldDB" id="B9T8M0"/>
<sequence>MVELESLESVLGEDENSINEVVNGKVSNFIFETLSSKTTNLEVRVAKNGEVLSSRLTDRGELIYEIEEPNPYHLLRDAGFSCNLYYLNKSAKHTFRRRMGVSSVEFGAVFLFRNGFRVFPVGEEGDDSFGIDRRKQQGYARYLGTRDILGRIDVTGDEELFRESTSRDQGLIETPAYLQLVECFWEKSLKRLENYVVGVTWQDALDSAQDDISRLAGDKARARIIEL</sequence>